<keyword evidence="3" id="KW-1185">Reference proteome</keyword>
<dbReference type="PANTHER" id="PTHR24543">
    <property type="entry name" value="MULTICOPPER OXIDASE-RELATED"/>
    <property type="match status" value="1"/>
</dbReference>
<protein>
    <recommendedName>
        <fullName evidence="1">F5/8 type C domain-containing protein</fullName>
    </recommendedName>
</protein>
<comment type="caution">
    <text evidence="2">The sequence shown here is derived from an EMBL/GenBank/DDBJ whole genome shotgun (WGS) entry which is preliminary data.</text>
</comment>
<name>A0ABN8RGX5_9CNID</name>
<dbReference type="PROSITE" id="PS01186">
    <property type="entry name" value="EGF_2"/>
    <property type="match status" value="1"/>
</dbReference>
<evidence type="ECO:0000313" key="2">
    <source>
        <dbReference type="EMBL" id="CAH3178272.1"/>
    </source>
</evidence>
<dbReference type="Pfam" id="PF00754">
    <property type="entry name" value="F5_F8_type_C"/>
    <property type="match status" value="1"/>
</dbReference>
<dbReference type="SMART" id="SM00231">
    <property type="entry name" value="FA58C"/>
    <property type="match status" value="1"/>
</dbReference>
<organism evidence="2 3">
    <name type="scientific">Porites lobata</name>
    <dbReference type="NCBI Taxonomy" id="104759"/>
    <lineage>
        <taxon>Eukaryota</taxon>
        <taxon>Metazoa</taxon>
        <taxon>Cnidaria</taxon>
        <taxon>Anthozoa</taxon>
        <taxon>Hexacorallia</taxon>
        <taxon>Scleractinia</taxon>
        <taxon>Fungiina</taxon>
        <taxon>Poritidae</taxon>
        <taxon>Porites</taxon>
    </lineage>
</organism>
<dbReference type="PROSITE" id="PS50022">
    <property type="entry name" value="FA58C_3"/>
    <property type="match status" value="1"/>
</dbReference>
<dbReference type="PANTHER" id="PTHR24543:SF325">
    <property type="entry name" value="F5_8 TYPE C DOMAIN-CONTAINING PROTEIN"/>
    <property type="match status" value="1"/>
</dbReference>
<feature type="domain" description="F5/8 type C" evidence="1">
    <location>
        <begin position="134"/>
        <end position="287"/>
    </location>
</feature>
<dbReference type="Gene3D" id="2.60.120.260">
    <property type="entry name" value="Galactose-binding domain-like"/>
    <property type="match status" value="1"/>
</dbReference>
<evidence type="ECO:0000313" key="3">
    <source>
        <dbReference type="Proteomes" id="UP001159405"/>
    </source>
</evidence>
<dbReference type="InterPro" id="IPR000421">
    <property type="entry name" value="FA58C"/>
</dbReference>
<dbReference type="CDD" id="cd00057">
    <property type="entry name" value="FA58C"/>
    <property type="match status" value="1"/>
</dbReference>
<gene>
    <name evidence="2" type="ORF">PLOB_00020250</name>
</gene>
<dbReference type="Proteomes" id="UP001159405">
    <property type="component" value="Unassembled WGS sequence"/>
</dbReference>
<proteinExistence type="predicted"/>
<accession>A0ABN8RGX5</accession>
<dbReference type="SUPFAM" id="SSF49785">
    <property type="entry name" value="Galactose-binding domain-like"/>
    <property type="match status" value="1"/>
</dbReference>
<dbReference type="PROSITE" id="PS01286">
    <property type="entry name" value="FA58C_2"/>
    <property type="match status" value="1"/>
</dbReference>
<evidence type="ECO:0000259" key="1">
    <source>
        <dbReference type="PROSITE" id="PS50022"/>
    </source>
</evidence>
<sequence>MSVLSIEYNRIIIFKEPIPDRVLPDRVIRTEKVLNEGGCRVKCFLEPKCVSINVGPGGAHTRTCELNNATDESPSLSSLEKKEHYIHFAIENFCQINHDPCPGENELCEVGFTEKRYRCVCRDGFKFFNYIPECHDALGVESGAISDRQMSASSQWDENYAASQGRLYVEAVSGKSGSWSAKDNNVSQWLQVDLGNPHTKVTALATQGRNDHPQWVTKYKVQYSGDGVSFQYFMEEQSSKIREFVGNTDQDTVVYHKLSCDIRVRYIRFLPVAWHDHISMRVEIYGCKGKICNFTPVFKTLTNCCLRKGGVTRNPNPIQNLLYTLLIDTFGMCR</sequence>
<dbReference type="InterPro" id="IPR000742">
    <property type="entry name" value="EGF"/>
</dbReference>
<reference evidence="2 3" key="1">
    <citation type="submission" date="2022-05" db="EMBL/GenBank/DDBJ databases">
        <authorList>
            <consortium name="Genoscope - CEA"/>
            <person name="William W."/>
        </authorList>
    </citation>
    <scope>NUCLEOTIDE SEQUENCE [LARGE SCALE GENOMIC DNA]</scope>
</reference>
<dbReference type="EMBL" id="CALNXK010000237">
    <property type="protein sequence ID" value="CAH3178272.1"/>
    <property type="molecule type" value="Genomic_DNA"/>
</dbReference>
<dbReference type="InterPro" id="IPR008979">
    <property type="entry name" value="Galactose-bd-like_sf"/>
</dbReference>